<evidence type="ECO:0000313" key="1">
    <source>
        <dbReference type="EMBL" id="MDR6598416.1"/>
    </source>
</evidence>
<evidence type="ECO:0000313" key="2">
    <source>
        <dbReference type="Proteomes" id="UP001268819"/>
    </source>
</evidence>
<accession>A0ABU1Q6V4</accession>
<name>A0ABU1Q6V4_9PSEU</name>
<protein>
    <recommendedName>
        <fullName evidence="3">Excreted virulence factor EspC (Type VII ESX diderm)</fullName>
    </recommendedName>
</protein>
<gene>
    <name evidence="1" type="ORF">J2S66_006800</name>
</gene>
<organism evidence="1 2">
    <name type="scientific">Saccharothrix longispora</name>
    <dbReference type="NCBI Taxonomy" id="33920"/>
    <lineage>
        <taxon>Bacteria</taxon>
        <taxon>Bacillati</taxon>
        <taxon>Actinomycetota</taxon>
        <taxon>Actinomycetes</taxon>
        <taxon>Pseudonocardiales</taxon>
        <taxon>Pseudonocardiaceae</taxon>
        <taxon>Saccharothrix</taxon>
    </lineage>
</organism>
<reference evidence="1 2" key="1">
    <citation type="submission" date="2023-07" db="EMBL/GenBank/DDBJ databases">
        <title>Sequencing the genomes of 1000 actinobacteria strains.</title>
        <authorList>
            <person name="Klenk H.-P."/>
        </authorList>
    </citation>
    <scope>NUCLEOTIDE SEQUENCE [LARGE SCALE GENOMIC DNA]</scope>
    <source>
        <strain evidence="1 2">DSM 43749</strain>
    </source>
</reference>
<keyword evidence="2" id="KW-1185">Reference proteome</keyword>
<dbReference type="EMBL" id="JAVDSG010000001">
    <property type="protein sequence ID" value="MDR6598416.1"/>
    <property type="molecule type" value="Genomic_DNA"/>
</dbReference>
<proteinExistence type="predicted"/>
<dbReference type="Proteomes" id="UP001268819">
    <property type="component" value="Unassembled WGS sequence"/>
</dbReference>
<sequence>MADAVMAGIVGMGDAVSGFSAATAAGFRIGGDGGKVLIDAVDDMLSEVVKAIGAADRLSQQPPLGSTPAALVYRPFLATVATDEVQGFIPVLVKFKQDLEQLRSDVEKSMGVYQTTDQDAGSTFTA</sequence>
<comment type="caution">
    <text evidence="1">The sequence shown here is derived from an EMBL/GenBank/DDBJ whole genome shotgun (WGS) entry which is preliminary data.</text>
</comment>
<dbReference type="RefSeq" id="WP_310312982.1">
    <property type="nucleotide sequence ID" value="NZ_BAAAXB010000001.1"/>
</dbReference>
<evidence type="ECO:0008006" key="3">
    <source>
        <dbReference type="Google" id="ProtNLM"/>
    </source>
</evidence>